<name>A0A6N8SQB0_9HYPH</name>
<protein>
    <submittedName>
        <fullName evidence="1">Uncharacterized protein</fullName>
    </submittedName>
</protein>
<organism evidence="1 2">
    <name type="scientific">Shinella kummerowiae</name>
    <dbReference type="NCBI Taxonomy" id="417745"/>
    <lineage>
        <taxon>Bacteria</taxon>
        <taxon>Pseudomonadati</taxon>
        <taxon>Pseudomonadota</taxon>
        <taxon>Alphaproteobacteria</taxon>
        <taxon>Hyphomicrobiales</taxon>
        <taxon>Rhizobiaceae</taxon>
        <taxon>Shinella</taxon>
    </lineage>
</organism>
<dbReference type="EMBL" id="WUMK01000017">
    <property type="protein sequence ID" value="MXN49182.1"/>
    <property type="molecule type" value="Genomic_DNA"/>
</dbReference>
<gene>
    <name evidence="1" type="ORF">GR138_28695</name>
</gene>
<evidence type="ECO:0000313" key="2">
    <source>
        <dbReference type="Proteomes" id="UP000435802"/>
    </source>
</evidence>
<accession>A0A6N8SQB0</accession>
<reference evidence="1 2" key="1">
    <citation type="submission" date="2019-12" db="EMBL/GenBank/DDBJ databases">
        <title>Shinella kummerowiae sp. nov., a symbiotic bacterium isolated from root nodules of the herbal legume Kummerowia stipulacea.</title>
        <authorList>
            <person name="Gao J."/>
        </authorList>
    </citation>
    <scope>NUCLEOTIDE SEQUENCE [LARGE SCALE GENOMIC DNA]</scope>
    <source>
        <strain evidence="1 2">CCBAU 25048</strain>
    </source>
</reference>
<evidence type="ECO:0000313" key="1">
    <source>
        <dbReference type="EMBL" id="MXN49182.1"/>
    </source>
</evidence>
<proteinExistence type="predicted"/>
<keyword evidence="2" id="KW-1185">Reference proteome</keyword>
<comment type="caution">
    <text evidence="1">The sequence shown here is derived from an EMBL/GenBank/DDBJ whole genome shotgun (WGS) entry which is preliminary data.</text>
</comment>
<sequence>MTSTAEAARALMERWPVEPGRRGRKRGERVWRYWRVKKTPRLRARRS</sequence>
<dbReference type="Proteomes" id="UP000435802">
    <property type="component" value="Unassembled WGS sequence"/>
</dbReference>
<dbReference type="AlphaFoldDB" id="A0A6N8SQB0"/>